<dbReference type="PANTHER" id="PTHR45527">
    <property type="entry name" value="NONRIBOSOMAL PEPTIDE SYNTHETASE"/>
    <property type="match status" value="1"/>
</dbReference>
<evidence type="ECO:0000259" key="3">
    <source>
        <dbReference type="Pfam" id="PF13193"/>
    </source>
</evidence>
<sequence length="1195" mass="130062">MPGYDLQPAGYIYVYSALFVLSIIAYLVAHLRESKTKISILGLWGVLRSTFGSRPSRSSLAQGLLAGTQDVETAHGRVELRLKTDVMQQACSEAGIKDKALESSCLATLMLMQCRRKGGGFCLGVTKSGDKVECADVELENKSFASLVREAQQLLQKEATGDQADTKPEVVFAWGRNTTDFSSMCAEVWKVREEEGSPGHILVSGTSLEEEVSFQLCWQACAKTFETDVWQVPVFSSSSLDRVREWGRAPLDFVSHSDSAGKLRPVPCLIAERAQNIQSEKRQQLGAVAVAGKNFQISYEELYRRTASVAQVLMQQADPKKSKAVLVCMGRGEAIAPTFLGILAAGFYVVPVDIHWPQDRILQVAEECNACLAFAEAESLKLLDGTSKKAVVIDSSFYAHAKGPAQMEAQELAQISSDHIAVILFTSGSSGKPKGIQLSHGYLTALVLGICAAKRMDTSTKTLGYHSPTWMPFLDYLFCPLVVGGCCLFFPDDGHVVKPAELAAFAEQHGATSAGFVPAVLDILAEEGIPPSLSDIGVGGAAVPSKLCTHVLPMMKARPDGSPATLYTGYSGTEQGDVTQIRMRCEEDVESAITSSGFMGAGRMHTGQTMVLLDSAFGIVGPSAIGEITISGPGLASGYLNLPEKTAETFLTSCEALMGARAVRSGDLGKWTEAGQMILVGRRDSMVKVRGARIELGEVEGTISAHPAVKACILTVLEDKLVAYVSPAVPADLRDFCKGRLVAYMVPHVFEGLEELPRLPNGKVNKKLLPKPEERADGAEAVMELDSLGQMRKFTRKSASEDRVLDNVRAILIALVLQSHPTPLSDGANMVTSSFQSLPGQWGPMQLFVLRFVRGGGWSSLAFLSGFDDTRAEKPYSVTYREPMFFCLWLLLDFNWTMWYLPVFAYMRIAFCSMHKLGLEKTHIVLASQIWILLPAFVDFYMGWDLGLAAGDPGQDQQAELLGACPSHCVCPWQELPWLQDVANYTSGWFVSGPDFTANSFVGHGLIFIPCYWLGFYYGPRIFKVLTKLADETSPLRRLQTAGTALMVYLVIFTGGHFLSDDFDDRCSAFRGPGGSFMWSQVLQNLLYYASNLFTSLTWVVFIASAVPIHLKYLAKICFASLIVSGLTPWALDMPSMALELRGVLPSSISPGLEILWSFLVAFVFELVVGAVVTTILPIVIKAGMGLAAKMKKIS</sequence>
<organism evidence="4 5">
    <name type="scientific">Polarella glacialis</name>
    <name type="common">Dinoflagellate</name>
    <dbReference type="NCBI Taxonomy" id="89957"/>
    <lineage>
        <taxon>Eukaryota</taxon>
        <taxon>Sar</taxon>
        <taxon>Alveolata</taxon>
        <taxon>Dinophyceae</taxon>
        <taxon>Suessiales</taxon>
        <taxon>Suessiaceae</taxon>
        <taxon>Polarella</taxon>
    </lineage>
</organism>
<dbReference type="Gene3D" id="3.30.300.30">
    <property type="match status" value="1"/>
</dbReference>
<evidence type="ECO:0000256" key="1">
    <source>
        <dbReference type="SAM" id="Phobius"/>
    </source>
</evidence>
<feature type="transmembrane region" description="Helical" evidence="1">
    <location>
        <begin position="1113"/>
        <end position="1132"/>
    </location>
</feature>
<dbReference type="Proteomes" id="UP000626109">
    <property type="component" value="Unassembled WGS sequence"/>
</dbReference>
<evidence type="ECO:0000259" key="2">
    <source>
        <dbReference type="Pfam" id="PF00501"/>
    </source>
</evidence>
<dbReference type="InterPro" id="IPR045851">
    <property type="entry name" value="AMP-bd_C_sf"/>
</dbReference>
<dbReference type="SUPFAM" id="SSF56801">
    <property type="entry name" value="Acetyl-CoA synthetase-like"/>
    <property type="match status" value="1"/>
</dbReference>
<dbReference type="GO" id="GO:0044550">
    <property type="term" value="P:secondary metabolite biosynthetic process"/>
    <property type="evidence" value="ECO:0007669"/>
    <property type="project" value="TreeGrafter"/>
</dbReference>
<dbReference type="GO" id="GO:0005737">
    <property type="term" value="C:cytoplasm"/>
    <property type="evidence" value="ECO:0007669"/>
    <property type="project" value="TreeGrafter"/>
</dbReference>
<reference evidence="4" key="1">
    <citation type="submission" date="2021-02" db="EMBL/GenBank/DDBJ databases">
        <authorList>
            <person name="Dougan E. K."/>
            <person name="Rhodes N."/>
            <person name="Thang M."/>
            <person name="Chan C."/>
        </authorList>
    </citation>
    <scope>NUCLEOTIDE SEQUENCE</scope>
</reference>
<name>A0A813LSA1_POLGL</name>
<evidence type="ECO:0008006" key="6">
    <source>
        <dbReference type="Google" id="ProtNLM"/>
    </source>
</evidence>
<keyword evidence="1" id="KW-1133">Transmembrane helix</keyword>
<feature type="domain" description="AMP-dependent synthetase/ligase" evidence="2">
    <location>
        <begin position="282"/>
        <end position="640"/>
    </location>
</feature>
<evidence type="ECO:0000313" key="4">
    <source>
        <dbReference type="EMBL" id="CAE8736279.1"/>
    </source>
</evidence>
<protein>
    <recommendedName>
        <fullName evidence="6">AMP-dependent synthetase/ligase domain-containing protein</fullName>
    </recommendedName>
</protein>
<dbReference type="Pfam" id="PF13193">
    <property type="entry name" value="AMP-binding_C"/>
    <property type="match status" value="1"/>
</dbReference>
<gene>
    <name evidence="4" type="ORF">PGLA2088_LOCUS48246</name>
</gene>
<feature type="transmembrane region" description="Helical" evidence="1">
    <location>
        <begin position="883"/>
        <end position="903"/>
    </location>
</feature>
<dbReference type="Gene3D" id="3.40.50.12780">
    <property type="entry name" value="N-terminal domain of ligase-like"/>
    <property type="match status" value="1"/>
</dbReference>
<dbReference type="InterPro" id="IPR000873">
    <property type="entry name" value="AMP-dep_synth/lig_dom"/>
</dbReference>
<feature type="transmembrane region" description="Helical" evidence="1">
    <location>
        <begin position="1039"/>
        <end position="1059"/>
    </location>
</feature>
<dbReference type="PROSITE" id="PS00455">
    <property type="entry name" value="AMP_BINDING"/>
    <property type="match status" value="1"/>
</dbReference>
<dbReference type="GO" id="GO:0031177">
    <property type="term" value="F:phosphopantetheine binding"/>
    <property type="evidence" value="ECO:0007669"/>
    <property type="project" value="TreeGrafter"/>
</dbReference>
<keyword evidence="1" id="KW-0472">Membrane</keyword>
<feature type="domain" description="AMP-binding enzyme C-terminal" evidence="3">
    <location>
        <begin position="698"/>
        <end position="763"/>
    </location>
</feature>
<dbReference type="GO" id="GO:0043041">
    <property type="term" value="P:amino acid activation for nonribosomal peptide biosynthetic process"/>
    <property type="evidence" value="ECO:0007669"/>
    <property type="project" value="TreeGrafter"/>
</dbReference>
<dbReference type="InterPro" id="IPR042099">
    <property type="entry name" value="ANL_N_sf"/>
</dbReference>
<feature type="transmembrane region" description="Helical" evidence="1">
    <location>
        <begin position="1155"/>
        <end position="1181"/>
    </location>
</feature>
<dbReference type="PANTHER" id="PTHR45527:SF1">
    <property type="entry name" value="FATTY ACID SYNTHASE"/>
    <property type="match status" value="1"/>
</dbReference>
<proteinExistence type="predicted"/>
<feature type="transmembrane region" description="Helical" evidence="1">
    <location>
        <begin position="1086"/>
        <end position="1106"/>
    </location>
</feature>
<keyword evidence="1" id="KW-0812">Transmembrane</keyword>
<dbReference type="AlphaFoldDB" id="A0A813LSA1"/>
<feature type="transmembrane region" description="Helical" evidence="1">
    <location>
        <begin position="1001"/>
        <end position="1018"/>
    </location>
</feature>
<feature type="transmembrane region" description="Helical" evidence="1">
    <location>
        <begin position="924"/>
        <end position="944"/>
    </location>
</feature>
<dbReference type="EMBL" id="CAJNNW010036641">
    <property type="protein sequence ID" value="CAE8736279.1"/>
    <property type="molecule type" value="Genomic_DNA"/>
</dbReference>
<accession>A0A813LSA1</accession>
<comment type="caution">
    <text evidence="4">The sequence shown here is derived from an EMBL/GenBank/DDBJ whole genome shotgun (WGS) entry which is preliminary data.</text>
</comment>
<feature type="transmembrane region" description="Helical" evidence="1">
    <location>
        <begin position="12"/>
        <end position="29"/>
    </location>
</feature>
<dbReference type="InterPro" id="IPR020845">
    <property type="entry name" value="AMP-binding_CS"/>
</dbReference>
<evidence type="ECO:0000313" key="5">
    <source>
        <dbReference type="Proteomes" id="UP000626109"/>
    </source>
</evidence>
<dbReference type="Pfam" id="PF00501">
    <property type="entry name" value="AMP-binding"/>
    <property type="match status" value="1"/>
</dbReference>
<dbReference type="InterPro" id="IPR025110">
    <property type="entry name" value="AMP-bd_C"/>
</dbReference>